<accession>A0ABV8CHT3</accession>
<protein>
    <submittedName>
        <fullName evidence="3">Helix-turn-helix transcriptional regulator</fullName>
    </submittedName>
</protein>
<dbReference type="Proteomes" id="UP001595758">
    <property type="component" value="Unassembled WGS sequence"/>
</dbReference>
<proteinExistence type="predicted"/>
<dbReference type="SUPFAM" id="SSF47413">
    <property type="entry name" value="lambda repressor-like DNA-binding domains"/>
    <property type="match status" value="1"/>
</dbReference>
<evidence type="ECO:0000313" key="4">
    <source>
        <dbReference type="Proteomes" id="UP001595758"/>
    </source>
</evidence>
<comment type="caution">
    <text evidence="3">The sequence shown here is derived from an EMBL/GenBank/DDBJ whole genome shotgun (WGS) entry which is preliminary data.</text>
</comment>
<dbReference type="PANTHER" id="PTHR46558">
    <property type="entry name" value="TRACRIPTIONAL REGULATORY PROTEIN-RELATED-RELATED"/>
    <property type="match status" value="1"/>
</dbReference>
<dbReference type="PANTHER" id="PTHR46558:SF11">
    <property type="entry name" value="HTH-TYPE TRANSCRIPTIONAL REGULATOR XRE"/>
    <property type="match status" value="1"/>
</dbReference>
<dbReference type="RefSeq" id="WP_382344109.1">
    <property type="nucleotide sequence ID" value="NZ_JBHSAB010000028.1"/>
</dbReference>
<keyword evidence="4" id="KW-1185">Reference proteome</keyword>
<keyword evidence="1" id="KW-0238">DNA-binding</keyword>
<dbReference type="SMART" id="SM00530">
    <property type="entry name" value="HTH_XRE"/>
    <property type="match status" value="1"/>
</dbReference>
<organism evidence="3 4">
    <name type="scientific">Legionella dresdenensis</name>
    <dbReference type="NCBI Taxonomy" id="450200"/>
    <lineage>
        <taxon>Bacteria</taxon>
        <taxon>Pseudomonadati</taxon>
        <taxon>Pseudomonadota</taxon>
        <taxon>Gammaproteobacteria</taxon>
        <taxon>Legionellales</taxon>
        <taxon>Legionellaceae</taxon>
        <taxon>Legionella</taxon>
    </lineage>
</organism>
<name>A0ABV8CHT3_9GAMM</name>
<sequence length="102" mass="11575">MLGQALKYIRMYHQLNQAALAQELNISRSFLSEIESNKKQPSIELLEKYSSFFGVPVSSLLFFSEHLSANNISEKGRVFIAKKILNIMGWLADKDSHNGKTN</sequence>
<dbReference type="Pfam" id="PF01381">
    <property type="entry name" value="HTH_3"/>
    <property type="match status" value="1"/>
</dbReference>
<feature type="domain" description="HTH cro/C1-type" evidence="2">
    <location>
        <begin position="6"/>
        <end position="60"/>
    </location>
</feature>
<evidence type="ECO:0000313" key="3">
    <source>
        <dbReference type="EMBL" id="MFC3909672.1"/>
    </source>
</evidence>
<dbReference type="InterPro" id="IPR010982">
    <property type="entry name" value="Lambda_DNA-bd_dom_sf"/>
</dbReference>
<gene>
    <name evidence="3" type="ORF">ACFORL_11380</name>
</gene>
<dbReference type="CDD" id="cd00093">
    <property type="entry name" value="HTH_XRE"/>
    <property type="match status" value="1"/>
</dbReference>
<dbReference type="PROSITE" id="PS50943">
    <property type="entry name" value="HTH_CROC1"/>
    <property type="match status" value="1"/>
</dbReference>
<evidence type="ECO:0000259" key="2">
    <source>
        <dbReference type="PROSITE" id="PS50943"/>
    </source>
</evidence>
<dbReference type="Gene3D" id="1.10.260.40">
    <property type="entry name" value="lambda repressor-like DNA-binding domains"/>
    <property type="match status" value="1"/>
</dbReference>
<dbReference type="EMBL" id="JBHSAB010000028">
    <property type="protein sequence ID" value="MFC3909672.1"/>
    <property type="molecule type" value="Genomic_DNA"/>
</dbReference>
<dbReference type="InterPro" id="IPR001387">
    <property type="entry name" value="Cro/C1-type_HTH"/>
</dbReference>
<evidence type="ECO:0000256" key="1">
    <source>
        <dbReference type="ARBA" id="ARBA00023125"/>
    </source>
</evidence>
<reference evidence="4" key="1">
    <citation type="journal article" date="2019" name="Int. J. Syst. Evol. Microbiol.">
        <title>The Global Catalogue of Microorganisms (GCM) 10K type strain sequencing project: providing services to taxonomists for standard genome sequencing and annotation.</title>
        <authorList>
            <consortium name="The Broad Institute Genomics Platform"/>
            <consortium name="The Broad Institute Genome Sequencing Center for Infectious Disease"/>
            <person name="Wu L."/>
            <person name="Ma J."/>
        </authorList>
    </citation>
    <scope>NUCLEOTIDE SEQUENCE [LARGE SCALE GENOMIC DNA]</scope>
    <source>
        <strain evidence="4">CCUG 59858</strain>
    </source>
</reference>